<dbReference type="AlphaFoldDB" id="A0A2C6K920"/>
<protein>
    <submittedName>
        <fullName evidence="2">Uncharacterized protein</fullName>
    </submittedName>
</protein>
<proteinExistence type="predicted"/>
<evidence type="ECO:0000313" key="2">
    <source>
        <dbReference type="EMBL" id="PHJ14777.1"/>
    </source>
</evidence>
<gene>
    <name evidence="2" type="ORF">CSUI_011413</name>
</gene>
<comment type="caution">
    <text evidence="2">The sequence shown here is derived from an EMBL/GenBank/DDBJ whole genome shotgun (WGS) entry which is preliminary data.</text>
</comment>
<dbReference type="RefSeq" id="XP_067916513.1">
    <property type="nucleotide sequence ID" value="XM_068071511.1"/>
</dbReference>
<name>A0A2C6K920_9APIC</name>
<keyword evidence="3" id="KW-1185">Reference proteome</keyword>
<feature type="compositionally biased region" description="Low complexity" evidence="1">
    <location>
        <begin position="155"/>
        <end position="178"/>
    </location>
</feature>
<feature type="region of interest" description="Disordered" evidence="1">
    <location>
        <begin position="89"/>
        <end position="178"/>
    </location>
</feature>
<evidence type="ECO:0000256" key="1">
    <source>
        <dbReference type="SAM" id="MobiDB-lite"/>
    </source>
</evidence>
<reference evidence="2 3" key="1">
    <citation type="journal article" date="2017" name="Int. J. Parasitol.">
        <title>The genome of the protozoan parasite Cystoisospora suis and a reverse vaccinology approach to identify vaccine candidates.</title>
        <authorList>
            <person name="Palmieri N."/>
            <person name="Shrestha A."/>
            <person name="Ruttkowski B."/>
            <person name="Beck T."/>
            <person name="Vogl C."/>
            <person name="Tomley F."/>
            <person name="Blake D.P."/>
            <person name="Joachim A."/>
        </authorList>
    </citation>
    <scope>NUCLEOTIDE SEQUENCE [LARGE SCALE GENOMIC DNA]</scope>
    <source>
        <strain evidence="2 3">Wien I</strain>
    </source>
</reference>
<feature type="compositionally biased region" description="Basic and acidic residues" evidence="1">
    <location>
        <begin position="100"/>
        <end position="121"/>
    </location>
</feature>
<dbReference type="OrthoDB" id="332714at2759"/>
<accession>A0A2C6K920</accession>
<dbReference type="GeneID" id="94434722"/>
<organism evidence="2 3">
    <name type="scientific">Cystoisospora suis</name>
    <dbReference type="NCBI Taxonomy" id="483139"/>
    <lineage>
        <taxon>Eukaryota</taxon>
        <taxon>Sar</taxon>
        <taxon>Alveolata</taxon>
        <taxon>Apicomplexa</taxon>
        <taxon>Conoidasida</taxon>
        <taxon>Coccidia</taxon>
        <taxon>Eucoccidiorida</taxon>
        <taxon>Eimeriorina</taxon>
        <taxon>Sarcocystidae</taxon>
        <taxon>Cystoisospora</taxon>
    </lineage>
</organism>
<sequence length="178" mass="20568">MRSFIQAWCLLISELGYSGRVFTEEDIDVLEGDLDAVRQYMQESEISSSLNLLSPSGERVSIDMLDQVNDFIVMLSRDGACLARIELQKKQQEEEEEEEKEKKEEETYLLPERERREKDGDEKEQETTTTTTKKKKQSFQRLLLSQSDRHRKDIAAAAATTTSNRNTTTSWSSTARYI</sequence>
<dbReference type="EMBL" id="MIGC01011466">
    <property type="protein sequence ID" value="PHJ14777.1"/>
    <property type="molecule type" value="Genomic_DNA"/>
</dbReference>
<dbReference type="VEuPathDB" id="ToxoDB:CSUI_011413"/>
<evidence type="ECO:0000313" key="3">
    <source>
        <dbReference type="Proteomes" id="UP000221165"/>
    </source>
</evidence>
<dbReference type="Proteomes" id="UP000221165">
    <property type="component" value="Unassembled WGS sequence"/>
</dbReference>